<dbReference type="Proteomes" id="UP000780801">
    <property type="component" value="Unassembled WGS sequence"/>
</dbReference>
<gene>
    <name evidence="4" type="primary">FES1</name>
    <name evidence="4" type="ORF">BGW38_000119</name>
</gene>
<evidence type="ECO:0000256" key="1">
    <source>
        <dbReference type="ARBA" id="ARBA00011045"/>
    </source>
</evidence>
<accession>A0A9P6FVA9</accession>
<organism evidence="4 5">
    <name type="scientific">Lunasporangiospora selenospora</name>
    <dbReference type="NCBI Taxonomy" id="979761"/>
    <lineage>
        <taxon>Eukaryota</taxon>
        <taxon>Fungi</taxon>
        <taxon>Fungi incertae sedis</taxon>
        <taxon>Mucoromycota</taxon>
        <taxon>Mortierellomycotina</taxon>
        <taxon>Mortierellomycetes</taxon>
        <taxon>Mortierellales</taxon>
        <taxon>Mortierellaceae</taxon>
        <taxon>Lunasporangiospora</taxon>
    </lineage>
</organism>
<evidence type="ECO:0000313" key="5">
    <source>
        <dbReference type="Proteomes" id="UP000780801"/>
    </source>
</evidence>
<dbReference type="Gene3D" id="1.25.10.10">
    <property type="entry name" value="Leucine-rich Repeat Variant"/>
    <property type="match status" value="1"/>
</dbReference>
<evidence type="ECO:0000256" key="2">
    <source>
        <dbReference type="ARBA" id="ARBA00022737"/>
    </source>
</evidence>
<proteinExistence type="inferred from homology"/>
<comment type="similarity">
    <text evidence="1">Belongs to the FES1 family.</text>
</comment>
<dbReference type="InterPro" id="IPR011989">
    <property type="entry name" value="ARM-like"/>
</dbReference>
<dbReference type="SUPFAM" id="SSF48371">
    <property type="entry name" value="ARM repeat"/>
    <property type="match status" value="1"/>
</dbReference>
<dbReference type="AlphaFoldDB" id="A0A9P6FVA9"/>
<dbReference type="GO" id="GO:0005783">
    <property type="term" value="C:endoplasmic reticulum"/>
    <property type="evidence" value="ECO:0007669"/>
    <property type="project" value="TreeGrafter"/>
</dbReference>
<keyword evidence="5" id="KW-1185">Reference proteome</keyword>
<evidence type="ECO:0000313" key="4">
    <source>
        <dbReference type="EMBL" id="KAF9582510.1"/>
    </source>
</evidence>
<protein>
    <submittedName>
        <fullName evidence="4">Hsp70 nucleotide exchange factor fes1</fullName>
    </submittedName>
</protein>
<sequence length="293" mass="32778">MSKQSLNELLKWSIINQATEKEDASAEGATAKPLEKLDPSIIDAILGKSEAQQMVDAMTVIKSPNATEEQKEIAWEDFEMLVEQIDNASNVENMKLWAPILEELKNENPKFREQAAWVCGTTTNNNPKAQAAENGLTPVIELLSDPVPFVRAKAIYALNGAIKHYDPALAEFKNKDGYKILVNLLKTEADLTLLRKVVFLINNLLIQDPECNVELARQEIVHVLSSLLEKHMEDEDLVEKTLVTLKTFFEVASSPVPPSAHALIRPKILEAKKKYGDHMLDSSSWAELEKYTA</sequence>
<comment type="caution">
    <text evidence="4">The sequence shown here is derived from an EMBL/GenBank/DDBJ whole genome shotgun (WGS) entry which is preliminary data.</text>
</comment>
<dbReference type="GO" id="GO:0000774">
    <property type="term" value="F:adenyl-nucleotide exchange factor activity"/>
    <property type="evidence" value="ECO:0007669"/>
    <property type="project" value="TreeGrafter"/>
</dbReference>
<dbReference type="InterPro" id="IPR013918">
    <property type="entry name" value="Nucleotide_exch_fac_Fes1"/>
</dbReference>
<feature type="domain" description="Nucleotide exchange factor Fes1" evidence="3">
    <location>
        <begin position="6"/>
        <end position="90"/>
    </location>
</feature>
<dbReference type="PANTHER" id="PTHR19316">
    <property type="entry name" value="PROTEIN FOLDING REGULATOR"/>
    <property type="match status" value="1"/>
</dbReference>
<evidence type="ECO:0000259" key="3">
    <source>
        <dbReference type="Pfam" id="PF08609"/>
    </source>
</evidence>
<dbReference type="InterPro" id="IPR050693">
    <property type="entry name" value="Hsp70_NEF-Inhibitors"/>
</dbReference>
<name>A0A9P6FVA9_9FUNG</name>
<reference evidence="4" key="1">
    <citation type="journal article" date="2020" name="Fungal Divers.">
        <title>Resolving the Mortierellaceae phylogeny through synthesis of multi-gene phylogenetics and phylogenomics.</title>
        <authorList>
            <person name="Vandepol N."/>
            <person name="Liber J."/>
            <person name="Desiro A."/>
            <person name="Na H."/>
            <person name="Kennedy M."/>
            <person name="Barry K."/>
            <person name="Grigoriev I.V."/>
            <person name="Miller A.N."/>
            <person name="O'Donnell K."/>
            <person name="Stajich J.E."/>
            <person name="Bonito G."/>
        </authorList>
    </citation>
    <scope>NUCLEOTIDE SEQUENCE</scope>
    <source>
        <strain evidence="4">KOD1015</strain>
    </source>
</reference>
<dbReference type="OrthoDB" id="10250458at2759"/>
<dbReference type="InterPro" id="IPR016024">
    <property type="entry name" value="ARM-type_fold"/>
</dbReference>
<dbReference type="Pfam" id="PF08609">
    <property type="entry name" value="Fes1"/>
    <property type="match status" value="1"/>
</dbReference>
<dbReference type="PANTHER" id="PTHR19316:SF18">
    <property type="entry name" value="HSP70-BINDING PROTEIN 1"/>
    <property type="match status" value="1"/>
</dbReference>
<keyword evidence="2" id="KW-0677">Repeat</keyword>
<dbReference type="EMBL" id="JAABOA010001025">
    <property type="protein sequence ID" value="KAF9582510.1"/>
    <property type="molecule type" value="Genomic_DNA"/>
</dbReference>